<evidence type="ECO:0000313" key="1">
    <source>
        <dbReference type="EMBL" id="MDQ8196173.1"/>
    </source>
</evidence>
<keyword evidence="2" id="KW-1185">Reference proteome</keyword>
<accession>A0ABU1APL8</accession>
<dbReference type="RefSeq" id="WP_308986609.1">
    <property type="nucleotide sequence ID" value="NZ_JARXIC010000050.1"/>
</dbReference>
<protein>
    <submittedName>
        <fullName evidence="1">Uncharacterized protein</fullName>
    </submittedName>
</protein>
<dbReference type="EMBL" id="JARXIC010000050">
    <property type="protein sequence ID" value="MDQ8196173.1"/>
    <property type="molecule type" value="Genomic_DNA"/>
</dbReference>
<organism evidence="1 2">
    <name type="scientific">Thalassobacterium sedimentorum</name>
    <dbReference type="NCBI Taxonomy" id="3041258"/>
    <lineage>
        <taxon>Bacteria</taxon>
        <taxon>Pseudomonadati</taxon>
        <taxon>Verrucomicrobiota</taxon>
        <taxon>Opitutia</taxon>
        <taxon>Puniceicoccales</taxon>
        <taxon>Coraliomargaritaceae</taxon>
        <taxon>Thalassobacterium</taxon>
    </lineage>
</organism>
<proteinExistence type="predicted"/>
<sequence length="157" mass="17833">MRQIGSLLHLYLNESGRKFPKPNEYSYDGWIEELLEYSGSLDVSIFACPSDDKERTVDGDKRSYAVNQYLCRNDGLVQNDENPSMLVMLGERSTAVSVIGTNGANNLYGVYNLSEHHDGGNRANVLFLDGHVESMETSFTSQRTPVWWNRRFKGEQD</sequence>
<evidence type="ECO:0000313" key="2">
    <source>
        <dbReference type="Proteomes" id="UP001243717"/>
    </source>
</evidence>
<gene>
    <name evidence="1" type="ORF">QEH59_17185</name>
</gene>
<name>A0ABU1APL8_9BACT</name>
<comment type="caution">
    <text evidence="1">The sequence shown here is derived from an EMBL/GenBank/DDBJ whole genome shotgun (WGS) entry which is preliminary data.</text>
</comment>
<dbReference type="Proteomes" id="UP001243717">
    <property type="component" value="Unassembled WGS sequence"/>
</dbReference>
<reference evidence="1 2" key="1">
    <citation type="submission" date="2023-04" db="EMBL/GenBank/DDBJ databases">
        <title>A novel bacteria isolated from coastal sediment.</title>
        <authorList>
            <person name="Liu X.-J."/>
            <person name="Du Z.-J."/>
        </authorList>
    </citation>
    <scope>NUCLEOTIDE SEQUENCE [LARGE SCALE GENOMIC DNA]</scope>
    <source>
        <strain evidence="1 2">SDUM461004</strain>
    </source>
</reference>